<accession>A0A3M7S9C8</accession>
<dbReference type="Proteomes" id="UP000276133">
    <property type="component" value="Unassembled WGS sequence"/>
</dbReference>
<dbReference type="STRING" id="10195.A0A3M7S9C8"/>
<comment type="caution">
    <text evidence="1">The sequence shown here is derived from an EMBL/GenBank/DDBJ whole genome shotgun (WGS) entry which is preliminary data.</text>
</comment>
<gene>
    <name evidence="1" type="ORF">BpHYR1_039836</name>
</gene>
<protein>
    <submittedName>
        <fullName evidence="1">Uncharacterized protein</fullName>
    </submittedName>
</protein>
<name>A0A3M7S9C8_BRAPC</name>
<organism evidence="1 2">
    <name type="scientific">Brachionus plicatilis</name>
    <name type="common">Marine rotifer</name>
    <name type="synonym">Brachionus muelleri</name>
    <dbReference type="NCBI Taxonomy" id="10195"/>
    <lineage>
        <taxon>Eukaryota</taxon>
        <taxon>Metazoa</taxon>
        <taxon>Spiralia</taxon>
        <taxon>Gnathifera</taxon>
        <taxon>Rotifera</taxon>
        <taxon>Eurotatoria</taxon>
        <taxon>Monogononta</taxon>
        <taxon>Pseudotrocha</taxon>
        <taxon>Ploima</taxon>
        <taxon>Brachionidae</taxon>
        <taxon>Brachionus</taxon>
    </lineage>
</organism>
<evidence type="ECO:0000313" key="1">
    <source>
        <dbReference type="EMBL" id="RNA32178.1"/>
    </source>
</evidence>
<dbReference type="AlphaFoldDB" id="A0A3M7S9C8"/>
<dbReference type="EMBL" id="REGN01001834">
    <property type="protein sequence ID" value="RNA32178.1"/>
    <property type="molecule type" value="Genomic_DNA"/>
</dbReference>
<evidence type="ECO:0000313" key="2">
    <source>
        <dbReference type="Proteomes" id="UP000276133"/>
    </source>
</evidence>
<proteinExistence type="predicted"/>
<reference evidence="1 2" key="1">
    <citation type="journal article" date="2018" name="Sci. Rep.">
        <title>Genomic signatures of local adaptation to the degree of environmental predictability in rotifers.</title>
        <authorList>
            <person name="Franch-Gras L."/>
            <person name="Hahn C."/>
            <person name="Garcia-Roger E.M."/>
            <person name="Carmona M.J."/>
            <person name="Serra M."/>
            <person name="Gomez A."/>
        </authorList>
    </citation>
    <scope>NUCLEOTIDE SEQUENCE [LARGE SCALE GENOMIC DNA]</scope>
    <source>
        <strain evidence="1">HYR1</strain>
    </source>
</reference>
<sequence length="133" mass="15973">MIKIGLDQKWTNFTKKMRQLNNYHCPYCKELWPSQLPKCSQCNINDHRKYIKYSKQNDMLRSFDDILIEIKKLFEELTMIEEMLIVPILAVMQIYCLPGEQLIEKEKDQDFSEETIIDYVNPDIINNCPMIYI</sequence>
<keyword evidence="2" id="KW-1185">Reference proteome</keyword>